<dbReference type="InterPro" id="IPR000719">
    <property type="entry name" value="Prot_kinase_dom"/>
</dbReference>
<reference evidence="7 9" key="1">
    <citation type="journal article" date="2008" name="Science">
        <title>The Physcomitrella genome reveals evolutionary insights into the conquest of land by plants.</title>
        <authorList>
            <person name="Rensing S."/>
            <person name="Lang D."/>
            <person name="Zimmer A."/>
            <person name="Terry A."/>
            <person name="Salamov A."/>
            <person name="Shapiro H."/>
            <person name="Nishiyama T."/>
            <person name="Perroud P.-F."/>
            <person name="Lindquist E."/>
            <person name="Kamisugi Y."/>
            <person name="Tanahashi T."/>
            <person name="Sakakibara K."/>
            <person name="Fujita T."/>
            <person name="Oishi K."/>
            <person name="Shin-I T."/>
            <person name="Kuroki Y."/>
            <person name="Toyoda A."/>
            <person name="Suzuki Y."/>
            <person name="Hashimoto A."/>
            <person name="Yamaguchi K."/>
            <person name="Sugano A."/>
            <person name="Kohara Y."/>
            <person name="Fujiyama A."/>
            <person name="Anterola A."/>
            <person name="Aoki S."/>
            <person name="Ashton N."/>
            <person name="Barbazuk W.B."/>
            <person name="Barker E."/>
            <person name="Bennetzen J."/>
            <person name="Bezanilla M."/>
            <person name="Blankenship R."/>
            <person name="Cho S.H."/>
            <person name="Dutcher S."/>
            <person name="Estelle M."/>
            <person name="Fawcett J.A."/>
            <person name="Gundlach H."/>
            <person name="Hanada K."/>
            <person name="Heyl A."/>
            <person name="Hicks K.A."/>
            <person name="Hugh J."/>
            <person name="Lohr M."/>
            <person name="Mayer K."/>
            <person name="Melkozernov A."/>
            <person name="Murata T."/>
            <person name="Nelson D."/>
            <person name="Pils B."/>
            <person name="Prigge M."/>
            <person name="Reiss B."/>
            <person name="Renner T."/>
            <person name="Rombauts S."/>
            <person name="Rushton P."/>
            <person name="Sanderfoot A."/>
            <person name="Schween G."/>
            <person name="Shiu S.-H."/>
            <person name="Stueber K."/>
            <person name="Theodoulou F.L."/>
            <person name="Tu H."/>
            <person name="Van de Peer Y."/>
            <person name="Verrier P.J."/>
            <person name="Waters E."/>
            <person name="Wood A."/>
            <person name="Yang L."/>
            <person name="Cove D."/>
            <person name="Cuming A."/>
            <person name="Hasebe M."/>
            <person name="Lucas S."/>
            <person name="Mishler D.B."/>
            <person name="Reski R."/>
            <person name="Grigoriev I."/>
            <person name="Quatrano R.S."/>
            <person name="Boore J.L."/>
        </authorList>
    </citation>
    <scope>NUCLEOTIDE SEQUENCE [LARGE SCALE GENOMIC DNA]</scope>
    <source>
        <strain evidence="8 9">cv. Gransden 2004</strain>
    </source>
</reference>
<evidence type="ECO:0000313" key="9">
    <source>
        <dbReference type="Proteomes" id="UP000006727"/>
    </source>
</evidence>
<dbReference type="InParanoid" id="A0A2K1IYD7"/>
<gene>
    <name evidence="7" type="ORF">PHYPA_024105</name>
</gene>
<keyword evidence="3" id="KW-0547">Nucleotide-binding</keyword>
<keyword evidence="1" id="KW-0723">Serine/threonine-protein kinase</keyword>
<dbReference type="FunFam" id="1.10.510.10:FF:000624">
    <property type="entry name" value="Mitogen-activated protein kinase"/>
    <property type="match status" value="1"/>
</dbReference>
<keyword evidence="4" id="KW-0418">Kinase</keyword>
<evidence type="ECO:0000313" key="7">
    <source>
        <dbReference type="EMBL" id="PNR34288.1"/>
    </source>
</evidence>
<dbReference type="InterPro" id="IPR050117">
    <property type="entry name" value="MAPK"/>
</dbReference>
<evidence type="ECO:0000259" key="6">
    <source>
        <dbReference type="PROSITE" id="PS50011"/>
    </source>
</evidence>
<dbReference type="PANTHER" id="PTHR24055">
    <property type="entry name" value="MITOGEN-ACTIVATED PROTEIN KINASE"/>
    <property type="match status" value="1"/>
</dbReference>
<sequence>MEYVVTRWYRAPELLFICPTYDTAVDVWSVGCILLELYLGAPLLQGSDYVNQILLIIELVGTPEDEDLHFLRDLNSRRYVKECLTRKPHVPFTEKFKDINPTALDLAEKMIVFNPAKRISDEEPNCGAIFEFESDISSVSVDYVKDCIWTESAKMNSNIDVKRQ</sequence>
<dbReference type="STRING" id="3218.A0A2K1IYD7"/>
<dbReference type="AlphaFoldDB" id="A0A2K1IYD7"/>
<protein>
    <recommendedName>
        <fullName evidence="6">Protein kinase domain-containing protein</fullName>
    </recommendedName>
</protein>
<dbReference type="PaxDb" id="3218-PP1S20_266V6.1"/>
<evidence type="ECO:0000256" key="2">
    <source>
        <dbReference type="ARBA" id="ARBA00022679"/>
    </source>
</evidence>
<feature type="domain" description="Protein kinase" evidence="6">
    <location>
        <begin position="1"/>
        <end position="130"/>
    </location>
</feature>
<dbReference type="Gramene" id="Pp3c19_14118V3.1">
    <property type="protein sequence ID" value="Pp3c19_14118V3.1"/>
    <property type="gene ID" value="Pp3c19_14118"/>
</dbReference>
<evidence type="ECO:0000256" key="5">
    <source>
        <dbReference type="ARBA" id="ARBA00022840"/>
    </source>
</evidence>
<dbReference type="GO" id="GO:0005524">
    <property type="term" value="F:ATP binding"/>
    <property type="evidence" value="ECO:0007669"/>
    <property type="project" value="UniProtKB-KW"/>
</dbReference>
<dbReference type="GO" id="GO:0004674">
    <property type="term" value="F:protein serine/threonine kinase activity"/>
    <property type="evidence" value="ECO:0007669"/>
    <property type="project" value="UniProtKB-KW"/>
</dbReference>
<evidence type="ECO:0000256" key="4">
    <source>
        <dbReference type="ARBA" id="ARBA00022777"/>
    </source>
</evidence>
<organism evidence="7">
    <name type="scientific">Physcomitrium patens</name>
    <name type="common">Spreading-leaved earth moss</name>
    <name type="synonym">Physcomitrella patens</name>
    <dbReference type="NCBI Taxonomy" id="3218"/>
    <lineage>
        <taxon>Eukaryota</taxon>
        <taxon>Viridiplantae</taxon>
        <taxon>Streptophyta</taxon>
        <taxon>Embryophyta</taxon>
        <taxon>Bryophyta</taxon>
        <taxon>Bryophytina</taxon>
        <taxon>Bryopsida</taxon>
        <taxon>Funariidae</taxon>
        <taxon>Funariales</taxon>
        <taxon>Funariaceae</taxon>
        <taxon>Physcomitrium</taxon>
    </lineage>
</organism>
<dbReference type="Pfam" id="PF00069">
    <property type="entry name" value="Pkinase"/>
    <property type="match status" value="1"/>
</dbReference>
<reference evidence="8" key="3">
    <citation type="submission" date="2020-12" db="UniProtKB">
        <authorList>
            <consortium name="EnsemblPlants"/>
        </authorList>
    </citation>
    <scope>IDENTIFICATION</scope>
</reference>
<dbReference type="InterPro" id="IPR011009">
    <property type="entry name" value="Kinase-like_dom_sf"/>
</dbReference>
<dbReference type="EnsemblPlants" id="Pp3c19_14118V3.1">
    <property type="protein sequence ID" value="Pp3c19_14118V3.1"/>
    <property type="gene ID" value="Pp3c19_14118"/>
</dbReference>
<keyword evidence="2" id="KW-0808">Transferase</keyword>
<proteinExistence type="predicted"/>
<name>A0A2K1IYD7_PHYPA</name>
<keyword evidence="5" id="KW-0067">ATP-binding</keyword>
<evidence type="ECO:0000256" key="3">
    <source>
        <dbReference type="ARBA" id="ARBA00022741"/>
    </source>
</evidence>
<dbReference type="EMBL" id="ABEU02000019">
    <property type="protein sequence ID" value="PNR34288.1"/>
    <property type="molecule type" value="Genomic_DNA"/>
</dbReference>
<dbReference type="Gene3D" id="1.10.510.10">
    <property type="entry name" value="Transferase(Phosphotransferase) domain 1"/>
    <property type="match status" value="1"/>
</dbReference>
<reference evidence="7 9" key="2">
    <citation type="journal article" date="2018" name="Plant J.">
        <title>The Physcomitrella patens chromosome-scale assembly reveals moss genome structure and evolution.</title>
        <authorList>
            <person name="Lang D."/>
            <person name="Ullrich K.K."/>
            <person name="Murat F."/>
            <person name="Fuchs J."/>
            <person name="Jenkins J."/>
            <person name="Haas F.B."/>
            <person name="Piednoel M."/>
            <person name="Gundlach H."/>
            <person name="Van Bel M."/>
            <person name="Meyberg R."/>
            <person name="Vives C."/>
            <person name="Morata J."/>
            <person name="Symeonidi A."/>
            <person name="Hiss M."/>
            <person name="Muchero W."/>
            <person name="Kamisugi Y."/>
            <person name="Saleh O."/>
            <person name="Blanc G."/>
            <person name="Decker E.L."/>
            <person name="van Gessel N."/>
            <person name="Grimwood J."/>
            <person name="Hayes R.D."/>
            <person name="Graham S.W."/>
            <person name="Gunter L.E."/>
            <person name="McDaniel S.F."/>
            <person name="Hoernstein S.N.W."/>
            <person name="Larsson A."/>
            <person name="Li F.W."/>
            <person name="Perroud P.F."/>
            <person name="Phillips J."/>
            <person name="Ranjan P."/>
            <person name="Rokshar D.S."/>
            <person name="Rothfels C.J."/>
            <person name="Schneider L."/>
            <person name="Shu S."/>
            <person name="Stevenson D.W."/>
            <person name="Thummler F."/>
            <person name="Tillich M."/>
            <person name="Villarreal Aguilar J.C."/>
            <person name="Widiez T."/>
            <person name="Wong G.K."/>
            <person name="Wymore A."/>
            <person name="Zhang Y."/>
            <person name="Zimmer A.D."/>
            <person name="Quatrano R.S."/>
            <person name="Mayer K.F.X."/>
            <person name="Goodstein D."/>
            <person name="Casacuberta J.M."/>
            <person name="Vandepoele K."/>
            <person name="Reski R."/>
            <person name="Cuming A.C."/>
            <person name="Tuskan G.A."/>
            <person name="Maumus F."/>
            <person name="Salse J."/>
            <person name="Schmutz J."/>
            <person name="Rensing S.A."/>
        </authorList>
    </citation>
    <scope>NUCLEOTIDE SEQUENCE [LARGE SCALE GENOMIC DNA]</scope>
    <source>
        <strain evidence="8 9">cv. Gransden 2004</strain>
    </source>
</reference>
<evidence type="ECO:0000313" key="8">
    <source>
        <dbReference type="EnsemblPlants" id="Pp3c19_14118V3.1"/>
    </source>
</evidence>
<dbReference type="SUPFAM" id="SSF56112">
    <property type="entry name" value="Protein kinase-like (PK-like)"/>
    <property type="match status" value="1"/>
</dbReference>
<accession>A0A2K1IYD7</accession>
<dbReference type="PROSITE" id="PS50011">
    <property type="entry name" value="PROTEIN_KINASE_DOM"/>
    <property type="match status" value="1"/>
</dbReference>
<keyword evidence="9" id="KW-1185">Reference proteome</keyword>
<evidence type="ECO:0000256" key="1">
    <source>
        <dbReference type="ARBA" id="ARBA00022527"/>
    </source>
</evidence>
<dbReference type="Proteomes" id="UP000006727">
    <property type="component" value="Chromosome 19"/>
</dbReference>